<comment type="caution">
    <text evidence="1">The sequence shown here is derived from an EMBL/GenBank/DDBJ whole genome shotgun (WGS) entry which is preliminary data.</text>
</comment>
<gene>
    <name evidence="1" type="ORF">CK203_035972</name>
</gene>
<evidence type="ECO:0000313" key="2">
    <source>
        <dbReference type="Proteomes" id="UP000288805"/>
    </source>
</evidence>
<dbReference type="EMBL" id="QGNW01000158">
    <property type="protein sequence ID" value="RVW90128.1"/>
    <property type="molecule type" value="Genomic_DNA"/>
</dbReference>
<proteinExistence type="predicted"/>
<reference evidence="1 2" key="1">
    <citation type="journal article" date="2018" name="PLoS Genet.">
        <title>Population sequencing reveals clonal diversity and ancestral inbreeding in the grapevine cultivar Chardonnay.</title>
        <authorList>
            <person name="Roach M.J."/>
            <person name="Johnson D.L."/>
            <person name="Bohlmann J."/>
            <person name="van Vuuren H.J."/>
            <person name="Jones S.J."/>
            <person name="Pretorius I.S."/>
            <person name="Schmidt S.A."/>
            <person name="Borneman A.R."/>
        </authorList>
    </citation>
    <scope>NUCLEOTIDE SEQUENCE [LARGE SCALE GENOMIC DNA]</scope>
    <source>
        <strain evidence="2">cv. Chardonnay</strain>
        <tissue evidence="1">Leaf</tissue>
    </source>
</reference>
<organism evidence="1 2">
    <name type="scientific">Vitis vinifera</name>
    <name type="common">Grape</name>
    <dbReference type="NCBI Taxonomy" id="29760"/>
    <lineage>
        <taxon>Eukaryota</taxon>
        <taxon>Viridiplantae</taxon>
        <taxon>Streptophyta</taxon>
        <taxon>Embryophyta</taxon>
        <taxon>Tracheophyta</taxon>
        <taxon>Spermatophyta</taxon>
        <taxon>Magnoliopsida</taxon>
        <taxon>eudicotyledons</taxon>
        <taxon>Gunneridae</taxon>
        <taxon>Pentapetalae</taxon>
        <taxon>rosids</taxon>
        <taxon>Vitales</taxon>
        <taxon>Vitaceae</taxon>
        <taxon>Viteae</taxon>
        <taxon>Vitis</taxon>
    </lineage>
</organism>
<sequence>MVESDQIYDFLAGLNKGLDDVRGRLLGIKPLPQIEEIFVEIRREECRRRVTLGGSTIRPLKPQHWLLVVQITVLSPEGIKNGVTIVRNQTTPKIPVGNCMANPLDSKPISWP</sequence>
<protein>
    <submittedName>
        <fullName evidence="1">Uncharacterized protein</fullName>
    </submittedName>
</protein>
<dbReference type="Proteomes" id="UP000288805">
    <property type="component" value="Unassembled WGS sequence"/>
</dbReference>
<name>A0A438I080_VITVI</name>
<evidence type="ECO:0000313" key="1">
    <source>
        <dbReference type="EMBL" id="RVW90128.1"/>
    </source>
</evidence>
<dbReference type="AlphaFoldDB" id="A0A438I080"/>
<accession>A0A438I080</accession>